<protein>
    <recommendedName>
        <fullName evidence="1">C-type lectin domain-containing protein</fullName>
    </recommendedName>
</protein>
<dbReference type="GeneID" id="110236866"/>
<dbReference type="KEGG" id="epa:110236866"/>
<dbReference type="OrthoDB" id="5989747at2759"/>
<accession>A0A913X315</accession>
<sequence>MSFPFYNTHGNFLCTGIGLKSTSHFPIGNWYHMTVTWNRQAKVCKSYVNAVLKRTGVSIESNLDLHETGESFYEIGGEDGMFKGWISELVALPQELKQYEVENLKDGRYFGAWIGLNDIDKEGTLKWSNSKPLTYMSAVQNQDPVKDCVYLRKDSGSILTWSLETCSDEHPFICERI</sequence>
<dbReference type="RefSeq" id="XP_020898083.2">
    <property type="nucleotide sequence ID" value="XM_021042424.2"/>
</dbReference>
<dbReference type="SUPFAM" id="SSF49899">
    <property type="entry name" value="Concanavalin A-like lectins/glucanases"/>
    <property type="match status" value="1"/>
</dbReference>
<evidence type="ECO:0000313" key="3">
    <source>
        <dbReference type="Proteomes" id="UP000887567"/>
    </source>
</evidence>
<dbReference type="PROSITE" id="PS50041">
    <property type="entry name" value="C_TYPE_LECTIN_2"/>
    <property type="match status" value="1"/>
</dbReference>
<dbReference type="EnsemblMetazoa" id="XM_021042424.2">
    <property type="protein sequence ID" value="XP_020898083.2"/>
    <property type="gene ID" value="LOC110236866"/>
</dbReference>
<feature type="domain" description="C-type lectin" evidence="1">
    <location>
        <begin position="87"/>
        <end position="175"/>
    </location>
</feature>
<dbReference type="SUPFAM" id="SSF56436">
    <property type="entry name" value="C-type lectin-like"/>
    <property type="match status" value="1"/>
</dbReference>
<evidence type="ECO:0000259" key="1">
    <source>
        <dbReference type="PROSITE" id="PS50041"/>
    </source>
</evidence>
<dbReference type="InterPro" id="IPR013320">
    <property type="entry name" value="ConA-like_dom_sf"/>
</dbReference>
<dbReference type="CDD" id="cd00037">
    <property type="entry name" value="CLECT"/>
    <property type="match status" value="1"/>
</dbReference>
<organism evidence="2 3">
    <name type="scientific">Exaiptasia diaphana</name>
    <name type="common">Tropical sea anemone</name>
    <name type="synonym">Aiptasia pulchella</name>
    <dbReference type="NCBI Taxonomy" id="2652724"/>
    <lineage>
        <taxon>Eukaryota</taxon>
        <taxon>Metazoa</taxon>
        <taxon>Cnidaria</taxon>
        <taxon>Anthozoa</taxon>
        <taxon>Hexacorallia</taxon>
        <taxon>Actiniaria</taxon>
        <taxon>Aiptasiidae</taxon>
        <taxon>Exaiptasia</taxon>
    </lineage>
</organism>
<name>A0A913X315_EXADI</name>
<dbReference type="InterPro" id="IPR016187">
    <property type="entry name" value="CTDL_fold"/>
</dbReference>
<evidence type="ECO:0000313" key="2">
    <source>
        <dbReference type="EnsemblMetazoa" id="XP_020898083.2"/>
    </source>
</evidence>
<dbReference type="AlphaFoldDB" id="A0A913X315"/>
<dbReference type="Proteomes" id="UP000887567">
    <property type="component" value="Unplaced"/>
</dbReference>
<proteinExistence type="predicted"/>
<keyword evidence="3" id="KW-1185">Reference proteome</keyword>
<reference evidence="2" key="1">
    <citation type="submission" date="2022-11" db="UniProtKB">
        <authorList>
            <consortium name="EnsemblMetazoa"/>
        </authorList>
    </citation>
    <scope>IDENTIFICATION</scope>
</reference>
<dbReference type="InterPro" id="IPR016186">
    <property type="entry name" value="C-type_lectin-like/link_sf"/>
</dbReference>
<dbReference type="InterPro" id="IPR001304">
    <property type="entry name" value="C-type_lectin-like"/>
</dbReference>
<dbReference type="Pfam" id="PF00059">
    <property type="entry name" value="Lectin_C"/>
    <property type="match status" value="1"/>
</dbReference>
<dbReference type="Gene3D" id="3.10.100.10">
    <property type="entry name" value="Mannose-Binding Protein A, subunit A"/>
    <property type="match status" value="1"/>
</dbReference>